<dbReference type="KEGG" id="slim:SCL_1779"/>
<gene>
    <name evidence="3" type="ORF">SCL_1779</name>
</gene>
<dbReference type="EMBL" id="AP014879">
    <property type="protein sequence ID" value="BAV34077.1"/>
    <property type="molecule type" value="Genomic_DNA"/>
</dbReference>
<name>A0A1B4XH25_9GAMM</name>
<keyword evidence="2" id="KW-0732">Signal</keyword>
<feature type="signal peptide" evidence="2">
    <location>
        <begin position="1"/>
        <end position="22"/>
    </location>
</feature>
<evidence type="ECO:0000313" key="4">
    <source>
        <dbReference type="Proteomes" id="UP000243180"/>
    </source>
</evidence>
<feature type="compositionally biased region" description="Basic and acidic residues" evidence="1">
    <location>
        <begin position="21"/>
        <end position="42"/>
    </location>
</feature>
<dbReference type="OrthoDB" id="10009775at2"/>
<accession>A0A1B4XH25</accession>
<sequence>MKKFFLIAVLATLPLLAPLGRADDAQYDKNKEPAAMTEKDKQMQMGKMQENMLRMHEQMHKIMAAKNPQERERLMQEHAKMMQASMQMMHGTMGGCGMMGGDVKGGRMDGGMKGM</sequence>
<feature type="region of interest" description="Disordered" evidence="1">
    <location>
        <begin position="21"/>
        <end position="44"/>
    </location>
</feature>
<proteinExistence type="predicted"/>
<evidence type="ECO:0000313" key="3">
    <source>
        <dbReference type="EMBL" id="BAV34077.1"/>
    </source>
</evidence>
<dbReference type="Proteomes" id="UP000243180">
    <property type="component" value="Chromosome"/>
</dbReference>
<evidence type="ECO:0000256" key="2">
    <source>
        <dbReference type="SAM" id="SignalP"/>
    </source>
</evidence>
<dbReference type="AlphaFoldDB" id="A0A1B4XH25"/>
<evidence type="ECO:0000256" key="1">
    <source>
        <dbReference type="SAM" id="MobiDB-lite"/>
    </source>
</evidence>
<feature type="chain" id="PRO_5008572413" evidence="2">
    <location>
        <begin position="23"/>
        <end position="115"/>
    </location>
</feature>
<dbReference type="RefSeq" id="WP_096360864.1">
    <property type="nucleotide sequence ID" value="NZ_AP014879.1"/>
</dbReference>
<reference evidence="3 4" key="1">
    <citation type="submission" date="2015-05" db="EMBL/GenBank/DDBJ databases">
        <title>Complete genome sequence of a sulfur-oxidizing gammaproteobacterium strain HA5.</title>
        <authorList>
            <person name="Miura A."/>
            <person name="Kojima H."/>
            <person name="Fukui M."/>
        </authorList>
    </citation>
    <scope>NUCLEOTIDE SEQUENCE [LARGE SCALE GENOMIC DNA]</scope>
    <source>
        <strain evidence="3 4">HA5</strain>
    </source>
</reference>
<dbReference type="InParanoid" id="A0A1B4XH25"/>
<keyword evidence="4" id="KW-1185">Reference proteome</keyword>
<protein>
    <submittedName>
        <fullName evidence="3">Uncharacterized protein</fullName>
    </submittedName>
</protein>
<organism evidence="3 4">
    <name type="scientific">Sulfuricaulis limicola</name>
    <dbReference type="NCBI Taxonomy" id="1620215"/>
    <lineage>
        <taxon>Bacteria</taxon>
        <taxon>Pseudomonadati</taxon>
        <taxon>Pseudomonadota</taxon>
        <taxon>Gammaproteobacteria</taxon>
        <taxon>Acidiferrobacterales</taxon>
        <taxon>Acidiferrobacteraceae</taxon>
        <taxon>Sulfuricaulis</taxon>
    </lineage>
</organism>